<feature type="region of interest" description="Disordered" evidence="1">
    <location>
        <begin position="131"/>
        <end position="159"/>
    </location>
</feature>
<keyword evidence="2" id="KW-0472">Membrane</keyword>
<feature type="transmembrane region" description="Helical" evidence="2">
    <location>
        <begin position="77"/>
        <end position="97"/>
    </location>
</feature>
<evidence type="ECO:0000256" key="2">
    <source>
        <dbReference type="SAM" id="Phobius"/>
    </source>
</evidence>
<feature type="transmembrane region" description="Helical" evidence="2">
    <location>
        <begin position="12"/>
        <end position="32"/>
    </location>
</feature>
<feature type="compositionally biased region" description="Basic and acidic residues" evidence="1">
    <location>
        <begin position="132"/>
        <end position="145"/>
    </location>
</feature>
<name>A0A8H7XS46_PSICU</name>
<gene>
    <name evidence="3" type="ORF">JR316_010139</name>
</gene>
<dbReference type="AlphaFoldDB" id="A0A8H7XS46"/>
<protein>
    <submittedName>
        <fullName evidence="3">Uncharacterized protein</fullName>
    </submittedName>
</protein>
<feature type="transmembrane region" description="Helical" evidence="2">
    <location>
        <begin position="44"/>
        <end position="65"/>
    </location>
</feature>
<comment type="caution">
    <text evidence="3">The sequence shown here is derived from an EMBL/GenBank/DDBJ whole genome shotgun (WGS) entry which is preliminary data.</text>
</comment>
<proteinExistence type="predicted"/>
<accession>A0A8H7XS46</accession>
<evidence type="ECO:0000256" key="1">
    <source>
        <dbReference type="SAM" id="MobiDB-lite"/>
    </source>
</evidence>
<keyword evidence="2" id="KW-1133">Transmembrane helix</keyword>
<dbReference type="EMBL" id="JAFIQS010000011">
    <property type="protein sequence ID" value="KAG5164504.1"/>
    <property type="molecule type" value="Genomic_DNA"/>
</dbReference>
<organism evidence="3">
    <name type="scientific">Psilocybe cubensis</name>
    <name type="common">Psychedelic mushroom</name>
    <name type="synonym">Stropharia cubensis</name>
    <dbReference type="NCBI Taxonomy" id="181762"/>
    <lineage>
        <taxon>Eukaryota</taxon>
        <taxon>Fungi</taxon>
        <taxon>Dikarya</taxon>
        <taxon>Basidiomycota</taxon>
        <taxon>Agaricomycotina</taxon>
        <taxon>Agaricomycetes</taxon>
        <taxon>Agaricomycetidae</taxon>
        <taxon>Agaricales</taxon>
        <taxon>Agaricineae</taxon>
        <taxon>Strophariaceae</taxon>
        <taxon>Psilocybe</taxon>
    </lineage>
</organism>
<sequence>MNIPLQSATTWKAVVTVLQLLAIAITALRLFLRHRRQTLWVDDITVALALVMELVGMIVMWFVYVQDDNSTVKGRVALYWFASIAWITTLWPFYRYFPATWLLLRPIYLGMALAPMQRMIGLNGRSQHHQRDKLVSEDTTQRHSQDSLSKVAARFSSYS</sequence>
<evidence type="ECO:0000313" key="3">
    <source>
        <dbReference type="EMBL" id="KAG5164504.1"/>
    </source>
</evidence>
<keyword evidence="2" id="KW-0812">Transmembrane</keyword>
<reference evidence="3" key="1">
    <citation type="submission" date="2021-02" db="EMBL/GenBank/DDBJ databases">
        <title>Psilocybe cubensis genome.</title>
        <authorList>
            <person name="Mckernan K.J."/>
            <person name="Crawford S."/>
            <person name="Trippe A."/>
            <person name="Kane L.T."/>
            <person name="Mclaughlin S."/>
        </authorList>
    </citation>
    <scope>NUCLEOTIDE SEQUENCE [LARGE SCALE GENOMIC DNA]</scope>
    <source>
        <strain evidence="3">MGC-MH-2018</strain>
    </source>
</reference>